<dbReference type="NCBIfam" id="TIGR02707">
    <property type="entry name" value="butyr_kinase"/>
    <property type="match status" value="1"/>
</dbReference>
<dbReference type="SUPFAM" id="SSF53067">
    <property type="entry name" value="Actin-like ATPase domain"/>
    <property type="match status" value="2"/>
</dbReference>
<evidence type="ECO:0000256" key="10">
    <source>
        <dbReference type="RuleBase" id="RU003835"/>
    </source>
</evidence>
<evidence type="ECO:0000256" key="2">
    <source>
        <dbReference type="ARBA" id="ARBA00008748"/>
    </source>
</evidence>
<comment type="subcellular location">
    <subcellularLocation>
        <location evidence="1 9">Cytoplasm</location>
    </subcellularLocation>
</comment>
<dbReference type="GO" id="GO:0006083">
    <property type="term" value="P:acetate metabolic process"/>
    <property type="evidence" value="ECO:0007669"/>
    <property type="project" value="TreeGrafter"/>
</dbReference>
<dbReference type="Pfam" id="PF00871">
    <property type="entry name" value="Acetate_kinase"/>
    <property type="match status" value="1"/>
</dbReference>
<dbReference type="InterPro" id="IPR023865">
    <property type="entry name" value="Aliphatic_acid_kinase_CS"/>
</dbReference>
<evidence type="ECO:0000256" key="7">
    <source>
        <dbReference type="ARBA" id="ARBA00022840"/>
    </source>
</evidence>
<dbReference type="PROSITE" id="PS01075">
    <property type="entry name" value="ACETATE_KINASE_1"/>
    <property type="match status" value="1"/>
</dbReference>
<accession>A0A941F961</accession>
<dbReference type="GO" id="GO:0005524">
    <property type="term" value="F:ATP binding"/>
    <property type="evidence" value="ECO:0007669"/>
    <property type="project" value="UniProtKB-KW"/>
</dbReference>
<dbReference type="Proteomes" id="UP000679220">
    <property type="component" value="Unassembled WGS sequence"/>
</dbReference>
<keyword evidence="7 9" id="KW-0067">ATP-binding</keyword>
<dbReference type="GO" id="GO:0008776">
    <property type="term" value="F:acetate kinase activity"/>
    <property type="evidence" value="ECO:0007669"/>
    <property type="project" value="TreeGrafter"/>
</dbReference>
<evidence type="ECO:0000256" key="3">
    <source>
        <dbReference type="ARBA" id="ARBA00022490"/>
    </source>
</evidence>
<dbReference type="HAMAP" id="MF_00542">
    <property type="entry name" value="Butyrate_kinase"/>
    <property type="match status" value="1"/>
</dbReference>
<dbReference type="AlphaFoldDB" id="A0A941F961"/>
<dbReference type="GO" id="GO:0005737">
    <property type="term" value="C:cytoplasm"/>
    <property type="evidence" value="ECO:0007669"/>
    <property type="project" value="UniProtKB-SubCell"/>
</dbReference>
<comment type="similarity">
    <text evidence="2 9 10">Belongs to the acetokinase family.</text>
</comment>
<dbReference type="PRINTS" id="PR00471">
    <property type="entry name" value="ACETATEKNASE"/>
</dbReference>
<evidence type="ECO:0000256" key="8">
    <source>
        <dbReference type="ARBA" id="ARBA00048596"/>
    </source>
</evidence>
<keyword evidence="3 9" id="KW-0963">Cytoplasm</keyword>
<keyword evidence="12" id="KW-1185">Reference proteome</keyword>
<dbReference type="PIRSF" id="PIRSF036458">
    <property type="entry name" value="Butyrate_kin"/>
    <property type="match status" value="1"/>
</dbReference>
<proteinExistence type="inferred from homology"/>
<dbReference type="PANTHER" id="PTHR21060">
    <property type="entry name" value="ACETATE KINASE"/>
    <property type="match status" value="1"/>
</dbReference>
<sequence>MDKKKILVINPGSTSTKIAVYCGDKSVFLKTLRHSAEEIGQFEDIASQFEFRKETIVKELLEADIEIDDFDAIVGRGGMVKPIASGVYEVNEALKADLRKGVLGQHASNLGGLIADDLAKNIEGARAFIADPVVVDELQDVARVTGHPEMPRRSIFHALNQKAVAKRFAKEIEKKYEDINVIVAHLGGGISVGAHLRGKVVDVNNALDGYGPFSPERAGTLPTGALIDACYSGKYSYEEMRKIVNGKGGLVAHLGTNQAHEVEKKAAEGEPHYKLIHSAMSYQIGKTIGGCAAVLKGDVDGIIVTGGIAYDKLVIEYLKDMVGWIAPVKVYPGEDEMQALAENGWAVLNGEVECKTYE</sequence>
<dbReference type="PANTHER" id="PTHR21060:SF3">
    <property type="entry name" value="BUTYRATE KINASE 2-RELATED"/>
    <property type="match status" value="1"/>
</dbReference>
<dbReference type="PROSITE" id="PS01076">
    <property type="entry name" value="ACETATE_KINASE_2"/>
    <property type="match status" value="1"/>
</dbReference>
<dbReference type="NCBIfam" id="NF002834">
    <property type="entry name" value="PRK03011.1-5"/>
    <property type="match status" value="1"/>
</dbReference>
<dbReference type="EMBL" id="JAGTAR010000035">
    <property type="protein sequence ID" value="MBR8537595.1"/>
    <property type="molecule type" value="Genomic_DNA"/>
</dbReference>
<dbReference type="InterPro" id="IPR011245">
    <property type="entry name" value="Butyrate_kin"/>
</dbReference>
<reference evidence="11" key="1">
    <citation type="journal article" date="2018" name="Int. J. Syst. Evol. Microbiol.">
        <title>Carboxylicivirga sediminis sp. nov., isolated from coastal sediment.</title>
        <authorList>
            <person name="Wang F.Q."/>
            <person name="Ren L.H."/>
            <person name="Zou R.J."/>
            <person name="Sun Y.Z."/>
            <person name="Liu X.J."/>
            <person name="Jiang F."/>
            <person name="Liu L.J."/>
        </authorList>
    </citation>
    <scope>NUCLEOTIDE SEQUENCE</scope>
    <source>
        <strain evidence="11">JR1</strain>
    </source>
</reference>
<dbReference type="InterPro" id="IPR000890">
    <property type="entry name" value="Aliphatic_acid_kin_short-chain"/>
</dbReference>
<dbReference type="RefSeq" id="WP_212192619.1">
    <property type="nucleotide sequence ID" value="NZ_JAGTAR010000035.1"/>
</dbReference>
<organism evidence="11 12">
    <name type="scientific">Carboxylicivirga sediminis</name>
    <dbReference type="NCBI Taxonomy" id="2006564"/>
    <lineage>
        <taxon>Bacteria</taxon>
        <taxon>Pseudomonadati</taxon>
        <taxon>Bacteroidota</taxon>
        <taxon>Bacteroidia</taxon>
        <taxon>Marinilabiliales</taxon>
        <taxon>Marinilabiliaceae</taxon>
        <taxon>Carboxylicivirga</taxon>
    </lineage>
</organism>
<evidence type="ECO:0000256" key="1">
    <source>
        <dbReference type="ARBA" id="ARBA00004496"/>
    </source>
</evidence>
<dbReference type="Gene3D" id="3.30.420.40">
    <property type="match status" value="2"/>
</dbReference>
<name>A0A941F961_9BACT</name>
<dbReference type="CDD" id="cd24011">
    <property type="entry name" value="ASKHA_NBD_BK"/>
    <property type="match status" value="1"/>
</dbReference>
<evidence type="ECO:0000256" key="4">
    <source>
        <dbReference type="ARBA" id="ARBA00022679"/>
    </source>
</evidence>
<evidence type="ECO:0000313" key="12">
    <source>
        <dbReference type="Proteomes" id="UP000679220"/>
    </source>
</evidence>
<dbReference type="GO" id="GO:0047761">
    <property type="term" value="F:butyrate kinase activity"/>
    <property type="evidence" value="ECO:0007669"/>
    <property type="project" value="UniProtKB-UniRule"/>
</dbReference>
<comment type="caution">
    <text evidence="11">The sequence shown here is derived from an EMBL/GenBank/DDBJ whole genome shotgun (WGS) entry which is preliminary data.</text>
</comment>
<keyword evidence="6 9" id="KW-0418">Kinase</keyword>
<protein>
    <recommendedName>
        <fullName evidence="9">Probable butyrate kinase</fullName>
        <shortName evidence="9">BK</shortName>
        <ecNumber evidence="9">2.7.2.7</ecNumber>
    </recommendedName>
    <alternativeName>
        <fullName evidence="9">Branched-chain carboxylic acid kinase</fullName>
    </alternativeName>
</protein>
<dbReference type="EC" id="2.7.2.7" evidence="9"/>
<keyword evidence="5 9" id="KW-0547">Nucleotide-binding</keyword>
<reference evidence="11" key="2">
    <citation type="submission" date="2021-04" db="EMBL/GenBank/DDBJ databases">
        <authorList>
            <person name="Zhang T."/>
            <person name="Zhang Y."/>
            <person name="Lu D."/>
            <person name="Zuo D."/>
            <person name="Du Z."/>
        </authorList>
    </citation>
    <scope>NUCLEOTIDE SEQUENCE</scope>
    <source>
        <strain evidence="11">JR1</strain>
    </source>
</reference>
<comment type="catalytic activity">
    <reaction evidence="8 9">
        <text>butanoate + ATP = butanoyl phosphate + ADP</text>
        <dbReference type="Rhea" id="RHEA:13585"/>
        <dbReference type="ChEBI" id="CHEBI:17968"/>
        <dbReference type="ChEBI" id="CHEBI:30616"/>
        <dbReference type="ChEBI" id="CHEBI:58079"/>
        <dbReference type="ChEBI" id="CHEBI:456216"/>
        <dbReference type="EC" id="2.7.2.7"/>
    </reaction>
</comment>
<dbReference type="InterPro" id="IPR043129">
    <property type="entry name" value="ATPase_NBD"/>
</dbReference>
<keyword evidence="4 9" id="KW-0808">Transferase</keyword>
<evidence type="ECO:0000256" key="9">
    <source>
        <dbReference type="HAMAP-Rule" id="MF_00542"/>
    </source>
</evidence>
<evidence type="ECO:0000313" key="11">
    <source>
        <dbReference type="EMBL" id="MBR8537595.1"/>
    </source>
</evidence>
<gene>
    <name evidence="9 11" type="primary">buk</name>
    <name evidence="11" type="ORF">KDU71_18645</name>
</gene>
<evidence type="ECO:0000256" key="5">
    <source>
        <dbReference type="ARBA" id="ARBA00022741"/>
    </source>
</evidence>
<evidence type="ECO:0000256" key="6">
    <source>
        <dbReference type="ARBA" id="ARBA00022777"/>
    </source>
</evidence>